<dbReference type="PROSITE" id="PS51071">
    <property type="entry name" value="HTH_RPIR"/>
    <property type="match status" value="1"/>
</dbReference>
<dbReference type="PROSITE" id="PS51464">
    <property type="entry name" value="SIS"/>
    <property type="match status" value="1"/>
</dbReference>
<protein>
    <submittedName>
        <fullName evidence="6">RpiR family transcriptional regulator</fullName>
    </submittedName>
</protein>
<dbReference type="InterPro" id="IPR009057">
    <property type="entry name" value="Homeodomain-like_sf"/>
</dbReference>
<dbReference type="GO" id="GO:0097367">
    <property type="term" value="F:carbohydrate derivative binding"/>
    <property type="evidence" value="ECO:0007669"/>
    <property type="project" value="InterPro"/>
</dbReference>
<organism evidence="6 7">
    <name type="scientific">Shinella granuli</name>
    <dbReference type="NCBI Taxonomy" id="323621"/>
    <lineage>
        <taxon>Bacteria</taxon>
        <taxon>Pseudomonadati</taxon>
        <taxon>Pseudomonadota</taxon>
        <taxon>Alphaproteobacteria</taxon>
        <taxon>Hyphomicrobiales</taxon>
        <taxon>Rhizobiaceae</taxon>
        <taxon>Shinella</taxon>
    </lineage>
</organism>
<name>A0A4R2C4D7_SHIGR</name>
<dbReference type="SUPFAM" id="SSF46689">
    <property type="entry name" value="Homeodomain-like"/>
    <property type="match status" value="1"/>
</dbReference>
<dbReference type="Pfam" id="PF01418">
    <property type="entry name" value="HTH_6"/>
    <property type="match status" value="1"/>
</dbReference>
<dbReference type="InterPro" id="IPR036388">
    <property type="entry name" value="WH-like_DNA-bd_sf"/>
</dbReference>
<dbReference type="GO" id="GO:1901135">
    <property type="term" value="P:carbohydrate derivative metabolic process"/>
    <property type="evidence" value="ECO:0007669"/>
    <property type="project" value="InterPro"/>
</dbReference>
<dbReference type="InterPro" id="IPR001347">
    <property type="entry name" value="SIS_dom"/>
</dbReference>
<reference evidence="6 7" key="1">
    <citation type="submission" date="2019-03" db="EMBL/GenBank/DDBJ databases">
        <title>Genomic Encyclopedia of Type Strains, Phase IV (KMG-IV): sequencing the most valuable type-strain genomes for metagenomic binning, comparative biology and taxonomic classification.</title>
        <authorList>
            <person name="Goeker M."/>
        </authorList>
    </citation>
    <scope>NUCLEOTIDE SEQUENCE [LARGE SCALE GENOMIC DNA]</scope>
    <source>
        <strain evidence="6 7">DSM 18401</strain>
    </source>
</reference>
<dbReference type="PANTHER" id="PTHR30514">
    <property type="entry name" value="GLUCOKINASE"/>
    <property type="match status" value="1"/>
</dbReference>
<evidence type="ECO:0000313" key="6">
    <source>
        <dbReference type="EMBL" id="TCN33519.1"/>
    </source>
</evidence>
<dbReference type="Gene3D" id="1.10.10.10">
    <property type="entry name" value="Winged helix-like DNA-binding domain superfamily/Winged helix DNA-binding domain"/>
    <property type="match status" value="1"/>
</dbReference>
<dbReference type="GO" id="GO:0003677">
    <property type="term" value="F:DNA binding"/>
    <property type="evidence" value="ECO:0007669"/>
    <property type="project" value="UniProtKB-KW"/>
</dbReference>
<evidence type="ECO:0000259" key="5">
    <source>
        <dbReference type="PROSITE" id="PS51464"/>
    </source>
</evidence>
<evidence type="ECO:0000256" key="1">
    <source>
        <dbReference type="ARBA" id="ARBA00023015"/>
    </source>
</evidence>
<dbReference type="InterPro" id="IPR035472">
    <property type="entry name" value="RpiR-like_SIS"/>
</dbReference>
<proteinExistence type="predicted"/>
<comment type="caution">
    <text evidence="6">The sequence shown here is derived from an EMBL/GenBank/DDBJ whole genome shotgun (WGS) entry which is preliminary data.</text>
</comment>
<evidence type="ECO:0000259" key="4">
    <source>
        <dbReference type="PROSITE" id="PS51071"/>
    </source>
</evidence>
<feature type="domain" description="HTH rpiR-type" evidence="4">
    <location>
        <begin position="6"/>
        <end position="82"/>
    </location>
</feature>
<dbReference type="Gene3D" id="3.40.50.10490">
    <property type="entry name" value="Glucose-6-phosphate isomerase like protein, domain 1"/>
    <property type="match status" value="1"/>
</dbReference>
<dbReference type="Proteomes" id="UP000295351">
    <property type="component" value="Unassembled WGS sequence"/>
</dbReference>
<dbReference type="RefSeq" id="WP_162853211.1">
    <property type="nucleotide sequence ID" value="NZ_BAABEI010000002.1"/>
</dbReference>
<gene>
    <name evidence="6" type="ORF">EV665_1403</name>
</gene>
<dbReference type="AlphaFoldDB" id="A0A4R2C4D7"/>
<keyword evidence="7" id="KW-1185">Reference proteome</keyword>
<dbReference type="CDD" id="cd05013">
    <property type="entry name" value="SIS_RpiR"/>
    <property type="match status" value="1"/>
</dbReference>
<feature type="domain" description="SIS" evidence="5">
    <location>
        <begin position="128"/>
        <end position="262"/>
    </location>
</feature>
<keyword evidence="2" id="KW-0238">DNA-binding</keyword>
<dbReference type="InterPro" id="IPR046348">
    <property type="entry name" value="SIS_dom_sf"/>
</dbReference>
<dbReference type="SUPFAM" id="SSF53697">
    <property type="entry name" value="SIS domain"/>
    <property type="match status" value="1"/>
</dbReference>
<dbReference type="GO" id="GO:0003700">
    <property type="term" value="F:DNA-binding transcription factor activity"/>
    <property type="evidence" value="ECO:0007669"/>
    <property type="project" value="InterPro"/>
</dbReference>
<keyword evidence="3" id="KW-0804">Transcription</keyword>
<keyword evidence="1" id="KW-0805">Transcription regulation</keyword>
<evidence type="ECO:0000313" key="7">
    <source>
        <dbReference type="Proteomes" id="UP000295351"/>
    </source>
</evidence>
<evidence type="ECO:0000256" key="3">
    <source>
        <dbReference type="ARBA" id="ARBA00023163"/>
    </source>
</evidence>
<dbReference type="EMBL" id="SLVX01000040">
    <property type="protein sequence ID" value="TCN33519.1"/>
    <property type="molecule type" value="Genomic_DNA"/>
</dbReference>
<dbReference type="InterPro" id="IPR047640">
    <property type="entry name" value="RpiR-like"/>
</dbReference>
<sequence length="292" mass="32174">MEEFSSELRGRVEDFSGKLSKLDRQVIEALLVDPLGSSYETASEVAERAGVHQTTVIRFARKLGYDGFLEMRESLRKGHVQKASSASRVFSRIRTAGELSSIEAFLHSEIEALHQLPNHVRAADLESAATMLAKADRIMIFARGQAQVLGKFLALRLERLGFDAGAIDHIDLDTPNRIAGLKEGDVVISFALRRVPAQLPLLLSFCRRRRVRTLMISDMIGPSIRPSADILLAAPRGTETQSQTLSVPMAIANLLLLDLVQAVPQQARDALEGLDDGRVELEKLSRGALRKD</sequence>
<dbReference type="PANTHER" id="PTHR30514:SF18">
    <property type="entry name" value="RPIR-FAMILY TRANSCRIPTIONAL REGULATOR"/>
    <property type="match status" value="1"/>
</dbReference>
<evidence type="ECO:0000256" key="2">
    <source>
        <dbReference type="ARBA" id="ARBA00023125"/>
    </source>
</evidence>
<dbReference type="InterPro" id="IPR000281">
    <property type="entry name" value="HTH_RpiR"/>
</dbReference>
<accession>A0A4R2C4D7</accession>
<dbReference type="Pfam" id="PF01380">
    <property type="entry name" value="SIS"/>
    <property type="match status" value="1"/>
</dbReference>